<dbReference type="AlphaFoldDB" id="A0A7X0ITF6"/>
<organism evidence="8 9">
    <name type="scientific">Rhizobium lusitanum</name>
    <dbReference type="NCBI Taxonomy" id="293958"/>
    <lineage>
        <taxon>Bacteria</taxon>
        <taxon>Pseudomonadati</taxon>
        <taxon>Pseudomonadota</taxon>
        <taxon>Alphaproteobacteria</taxon>
        <taxon>Hyphomicrobiales</taxon>
        <taxon>Rhizobiaceae</taxon>
        <taxon>Rhizobium/Agrobacterium group</taxon>
        <taxon>Rhizobium</taxon>
    </lineage>
</organism>
<keyword evidence="3 6" id="KW-0812">Transmembrane</keyword>
<dbReference type="PRINTS" id="PR00783">
    <property type="entry name" value="MINTRINSICP"/>
</dbReference>
<feature type="transmembrane region" description="Helical" evidence="7">
    <location>
        <begin position="88"/>
        <end position="109"/>
    </location>
</feature>
<dbReference type="InterPro" id="IPR000425">
    <property type="entry name" value="MIP"/>
</dbReference>
<dbReference type="GO" id="GO:0015267">
    <property type="term" value="F:channel activity"/>
    <property type="evidence" value="ECO:0007669"/>
    <property type="project" value="InterPro"/>
</dbReference>
<dbReference type="RefSeq" id="WP_184706575.1">
    <property type="nucleotide sequence ID" value="NZ_JACHBG010000008.1"/>
</dbReference>
<evidence type="ECO:0000256" key="1">
    <source>
        <dbReference type="ARBA" id="ARBA00004141"/>
    </source>
</evidence>
<reference evidence="8 9" key="1">
    <citation type="submission" date="2020-08" db="EMBL/GenBank/DDBJ databases">
        <title>Genomic Encyclopedia of Type Strains, Phase IV (KMG-V): Genome sequencing to study the core and pangenomes of soil and plant-associated prokaryotes.</title>
        <authorList>
            <person name="Whitman W."/>
        </authorList>
    </citation>
    <scope>NUCLEOTIDE SEQUENCE [LARGE SCALE GENOMIC DNA]</scope>
    <source>
        <strain evidence="8 9">SEMIA 4060</strain>
    </source>
</reference>
<evidence type="ECO:0000256" key="3">
    <source>
        <dbReference type="ARBA" id="ARBA00022692"/>
    </source>
</evidence>
<comment type="similarity">
    <text evidence="6">Belongs to the MIP/aquaporin (TC 1.A.8) family.</text>
</comment>
<keyword evidence="2 6" id="KW-0813">Transport</keyword>
<evidence type="ECO:0000256" key="7">
    <source>
        <dbReference type="SAM" id="Phobius"/>
    </source>
</evidence>
<evidence type="ECO:0000313" key="9">
    <source>
        <dbReference type="Proteomes" id="UP000565576"/>
    </source>
</evidence>
<evidence type="ECO:0000256" key="5">
    <source>
        <dbReference type="ARBA" id="ARBA00023136"/>
    </source>
</evidence>
<evidence type="ECO:0000256" key="2">
    <source>
        <dbReference type="ARBA" id="ARBA00022448"/>
    </source>
</evidence>
<feature type="transmembrane region" description="Helical" evidence="7">
    <location>
        <begin position="124"/>
        <end position="144"/>
    </location>
</feature>
<dbReference type="GO" id="GO:0016020">
    <property type="term" value="C:membrane"/>
    <property type="evidence" value="ECO:0007669"/>
    <property type="project" value="UniProtKB-SubCell"/>
</dbReference>
<evidence type="ECO:0000256" key="4">
    <source>
        <dbReference type="ARBA" id="ARBA00022989"/>
    </source>
</evidence>
<gene>
    <name evidence="8" type="ORF">GGD46_003819</name>
</gene>
<dbReference type="Pfam" id="PF00230">
    <property type="entry name" value="MIP"/>
    <property type="match status" value="1"/>
</dbReference>
<dbReference type="InterPro" id="IPR034294">
    <property type="entry name" value="Aquaporin_transptr"/>
</dbReference>
<keyword evidence="5 7" id="KW-0472">Membrane</keyword>
<dbReference type="InterPro" id="IPR023271">
    <property type="entry name" value="Aquaporin-like"/>
</dbReference>
<proteinExistence type="inferred from homology"/>
<dbReference type="SUPFAM" id="SSF81338">
    <property type="entry name" value="Aquaporin-like"/>
    <property type="match status" value="1"/>
</dbReference>
<sequence length="233" mass="24371">MTSFPLSRRLVSEALGASLLVTTVVGSGMMADRLTTDAALALLANTLPTGAILIVLIIVLGPISGAHFNPVVSLAFTLRRELTAMSALGYIVAQILGGIAGTFLAHAMFELPLLQASTTIRSGGAQWLAEVTATFGLVFVILAGRRFRTDAVSWLVGLYITAAYWFSASTSFANPAVAIARALTNTFAGIRPVDLPGFIVAEVLGALLAVLLVSWLLMEASDPQPLAETETAP</sequence>
<dbReference type="Gene3D" id="1.20.1080.10">
    <property type="entry name" value="Glycerol uptake facilitator protein"/>
    <property type="match status" value="2"/>
</dbReference>
<dbReference type="Proteomes" id="UP000565576">
    <property type="component" value="Unassembled WGS sequence"/>
</dbReference>
<protein>
    <submittedName>
        <fullName evidence="8">Glycerol uptake facilitator-like aquaporin</fullName>
    </submittedName>
</protein>
<evidence type="ECO:0000313" key="8">
    <source>
        <dbReference type="EMBL" id="MBB6486524.1"/>
    </source>
</evidence>
<name>A0A7X0ITF6_9HYPH</name>
<accession>A0A7X0ITF6</accession>
<comment type="caution">
    <text evidence="8">The sequence shown here is derived from an EMBL/GenBank/DDBJ whole genome shotgun (WGS) entry which is preliminary data.</text>
</comment>
<evidence type="ECO:0000256" key="6">
    <source>
        <dbReference type="RuleBase" id="RU000477"/>
    </source>
</evidence>
<comment type="subcellular location">
    <subcellularLocation>
        <location evidence="1">Membrane</location>
        <topology evidence="1">Multi-pass membrane protein</topology>
    </subcellularLocation>
</comment>
<dbReference type="PANTHER" id="PTHR45724">
    <property type="entry name" value="AQUAPORIN NIP2-1"/>
    <property type="match status" value="1"/>
</dbReference>
<feature type="transmembrane region" description="Helical" evidence="7">
    <location>
        <begin position="50"/>
        <end position="76"/>
    </location>
</feature>
<dbReference type="EMBL" id="JACHBG010000008">
    <property type="protein sequence ID" value="MBB6486524.1"/>
    <property type="molecule type" value="Genomic_DNA"/>
</dbReference>
<feature type="transmembrane region" description="Helical" evidence="7">
    <location>
        <begin position="151"/>
        <end position="167"/>
    </location>
</feature>
<keyword evidence="4 7" id="KW-1133">Transmembrane helix</keyword>
<feature type="transmembrane region" description="Helical" evidence="7">
    <location>
        <begin position="195"/>
        <end position="217"/>
    </location>
</feature>
<dbReference type="PANTHER" id="PTHR45724:SF13">
    <property type="entry name" value="AQUAPORIN NIP1-1-RELATED"/>
    <property type="match status" value="1"/>
</dbReference>